<reference evidence="1" key="2">
    <citation type="submission" date="2024-06" db="EMBL/GenBank/DDBJ databases">
        <authorList>
            <person name="Sakai Y."/>
            <person name="Fujii T."/>
        </authorList>
    </citation>
    <scope>NUCLEOTIDE SEQUENCE</scope>
    <source>
        <strain evidence="1">M701</strain>
        <plasmid evidence="1">pM7012</plasmid>
    </source>
</reference>
<evidence type="ECO:0000313" key="1">
    <source>
        <dbReference type="EMBL" id="BAO18794.1"/>
    </source>
</evidence>
<dbReference type="EMBL" id="AB853026">
    <property type="protein sequence ID" value="BAO18794.1"/>
    <property type="molecule type" value="Genomic_DNA"/>
</dbReference>
<keyword evidence="1" id="KW-0614">Plasmid</keyword>
<proteinExistence type="predicted"/>
<dbReference type="AlphaFoldDB" id="V5YNF9"/>
<name>V5YNF9_9BURK</name>
<reference evidence="1" key="1">
    <citation type="journal article" date="2014" name="Microbiology">
        <title>A 2,4-dichlorophenoxyacetic acid degradation plasmid pM7012 discloses distribution of an unclassified megaplasmid group across bacterial species.</title>
        <authorList>
            <person name="Sakai Y."/>
            <person name="Ogawa N."/>
            <person name="Shimomura Y."/>
            <person name="Fujii T."/>
        </authorList>
    </citation>
    <scope>NUCLEOTIDE SEQUENCE</scope>
    <source>
        <strain evidence="1">M701</strain>
    </source>
</reference>
<dbReference type="RefSeq" id="WP_023842337.1">
    <property type="nucleotide sequence ID" value="NC_022995.1"/>
</dbReference>
<accession>V5YNF9</accession>
<protein>
    <submittedName>
        <fullName evidence="1">Uncharacterized protein</fullName>
    </submittedName>
</protein>
<sequence length="94" mass="10006">MSYEHSPIEIGLDAMGVGEDRDTVTAFSIAGKPAKEAVAVVAGRMKKAMKRHPEIGTDILMAGLHVMLDQAGSIEDVQKLILPRLESAADMMAA</sequence>
<geneLocation type="plasmid" evidence="1">
    <name>pM7012</name>
</geneLocation>
<organism evidence="1">
    <name type="scientific">Burkholderia sp. M701</name>
    <dbReference type="NCBI Taxonomy" id="326454"/>
    <lineage>
        <taxon>Bacteria</taxon>
        <taxon>Pseudomonadati</taxon>
        <taxon>Pseudomonadota</taxon>
        <taxon>Betaproteobacteria</taxon>
        <taxon>Burkholderiales</taxon>
        <taxon>Burkholderiaceae</taxon>
        <taxon>Burkholderia</taxon>
    </lineage>
</organism>